<keyword evidence="11" id="KW-0012">Acyltransferase</keyword>
<dbReference type="Pfam" id="PF02504">
    <property type="entry name" value="FA_synthesis"/>
    <property type="match status" value="1"/>
</dbReference>
<dbReference type="SUPFAM" id="SSF53659">
    <property type="entry name" value="Isocitrate/Isopropylmalate dehydrogenase-like"/>
    <property type="match status" value="1"/>
</dbReference>
<gene>
    <name evidence="10 11" type="primary">plsX</name>
    <name evidence="11" type="ORF">ACFOX3_16590</name>
</gene>
<dbReference type="PANTHER" id="PTHR30100">
    <property type="entry name" value="FATTY ACID/PHOSPHOLIPID SYNTHESIS PROTEIN PLSX"/>
    <property type="match status" value="1"/>
</dbReference>
<dbReference type="HAMAP" id="MF_00019">
    <property type="entry name" value="PlsX"/>
    <property type="match status" value="1"/>
</dbReference>
<comment type="caution">
    <text evidence="11">The sequence shown here is derived from an EMBL/GenBank/DDBJ whole genome shotgun (WGS) entry which is preliminary data.</text>
</comment>
<keyword evidence="7 10" id="KW-1208">Phospholipid metabolism</keyword>
<dbReference type="Proteomes" id="UP001595840">
    <property type="component" value="Unassembled WGS sequence"/>
</dbReference>
<comment type="subunit">
    <text evidence="9 10">Homodimer. Probably interacts with PlsY.</text>
</comment>
<dbReference type="EC" id="2.3.1.274" evidence="8 10"/>
<evidence type="ECO:0000256" key="10">
    <source>
        <dbReference type="HAMAP-Rule" id="MF_00019"/>
    </source>
</evidence>
<dbReference type="PANTHER" id="PTHR30100:SF1">
    <property type="entry name" value="PHOSPHATE ACYLTRANSFERASE"/>
    <property type="match status" value="1"/>
</dbReference>
<keyword evidence="12" id="KW-1185">Reference proteome</keyword>
<dbReference type="RefSeq" id="WP_290263052.1">
    <property type="nucleotide sequence ID" value="NZ_JAUFQG010000004.1"/>
</dbReference>
<comment type="similarity">
    <text evidence="10">Belongs to the PlsX family.</text>
</comment>
<evidence type="ECO:0000256" key="2">
    <source>
        <dbReference type="ARBA" id="ARBA00022490"/>
    </source>
</evidence>
<evidence type="ECO:0000256" key="5">
    <source>
        <dbReference type="ARBA" id="ARBA00023098"/>
    </source>
</evidence>
<evidence type="ECO:0000256" key="3">
    <source>
        <dbReference type="ARBA" id="ARBA00022516"/>
    </source>
</evidence>
<dbReference type="InterPro" id="IPR003664">
    <property type="entry name" value="FA_synthesis"/>
</dbReference>
<evidence type="ECO:0000313" key="12">
    <source>
        <dbReference type="Proteomes" id="UP001595840"/>
    </source>
</evidence>
<dbReference type="NCBIfam" id="TIGR00182">
    <property type="entry name" value="plsX"/>
    <property type="match status" value="1"/>
</dbReference>
<comment type="subcellular location">
    <subcellularLocation>
        <location evidence="10">Cytoplasm</location>
    </subcellularLocation>
    <text evidence="10">Associated with the membrane possibly through PlsY.</text>
</comment>
<evidence type="ECO:0000313" key="11">
    <source>
        <dbReference type="EMBL" id="MFC4363938.1"/>
    </source>
</evidence>
<keyword evidence="2 10" id="KW-0963">Cytoplasm</keyword>
<comment type="catalytic activity">
    <reaction evidence="1 10">
        <text>a fatty acyl-[ACP] + phosphate = an acyl phosphate + holo-[ACP]</text>
        <dbReference type="Rhea" id="RHEA:42292"/>
        <dbReference type="Rhea" id="RHEA-COMP:9685"/>
        <dbReference type="Rhea" id="RHEA-COMP:14125"/>
        <dbReference type="ChEBI" id="CHEBI:43474"/>
        <dbReference type="ChEBI" id="CHEBI:59918"/>
        <dbReference type="ChEBI" id="CHEBI:64479"/>
        <dbReference type="ChEBI" id="CHEBI:138651"/>
        <dbReference type="EC" id="2.3.1.274"/>
    </reaction>
</comment>
<evidence type="ECO:0000256" key="4">
    <source>
        <dbReference type="ARBA" id="ARBA00022679"/>
    </source>
</evidence>
<keyword evidence="4 10" id="KW-0808">Transferase</keyword>
<sequence length="331" mass="35229">MTASSRIAVDVMGGDLGPHTVFSACEKALQDFPFLEISAFGTAQAAASIPLTLQNNTRFDWLQAPEMFSAELKPTEILRHKESSLWLAVAHLAADKADACVSGGSTGALMVAGKRLLGMVPGIDRPAICQRWPTRKGQTHMLDLGANLEVSPEFLLQFAQMGSVLSKVARPKVALLNIGTESNKGGSLLAQAATLIGQDEALAFAGFIEANHLLDGDVDIVVTDGFSGNVALKASEGAAIFLIEQLKAAFLGSWYGKLVGQLAKPVLLKWRTQFDPGRYNGASFLGLSKPLIKSHGSADAQAFYNAIRVALEQTEHRLPALLAARFKASAE</sequence>
<dbReference type="GO" id="GO:0043811">
    <property type="term" value="F:phosphate:acyl-[acyl carrier protein] acyltransferase activity"/>
    <property type="evidence" value="ECO:0007669"/>
    <property type="project" value="UniProtKB-EC"/>
</dbReference>
<dbReference type="Gene3D" id="3.40.718.10">
    <property type="entry name" value="Isopropylmalate Dehydrogenase"/>
    <property type="match status" value="1"/>
</dbReference>
<reference evidence="12" key="1">
    <citation type="journal article" date="2019" name="Int. J. Syst. Evol. Microbiol.">
        <title>The Global Catalogue of Microorganisms (GCM) 10K type strain sequencing project: providing services to taxonomists for standard genome sequencing and annotation.</title>
        <authorList>
            <consortium name="The Broad Institute Genomics Platform"/>
            <consortium name="The Broad Institute Genome Sequencing Center for Infectious Disease"/>
            <person name="Wu L."/>
            <person name="Ma J."/>
        </authorList>
    </citation>
    <scope>NUCLEOTIDE SEQUENCE [LARGE SCALE GENOMIC DNA]</scope>
    <source>
        <strain evidence="12">CECT 8570</strain>
    </source>
</reference>
<keyword evidence="6 10" id="KW-0594">Phospholipid biosynthesis</keyword>
<comment type="pathway">
    <text evidence="10">Lipid metabolism; phospholipid metabolism.</text>
</comment>
<dbReference type="EMBL" id="JBHSCX010000021">
    <property type="protein sequence ID" value="MFC4363938.1"/>
    <property type="molecule type" value="Genomic_DNA"/>
</dbReference>
<organism evidence="11 12">
    <name type="scientific">Simiduia curdlanivorans</name>
    <dbReference type="NCBI Taxonomy" id="1492769"/>
    <lineage>
        <taxon>Bacteria</taxon>
        <taxon>Pseudomonadati</taxon>
        <taxon>Pseudomonadota</taxon>
        <taxon>Gammaproteobacteria</taxon>
        <taxon>Cellvibrionales</taxon>
        <taxon>Cellvibrionaceae</taxon>
        <taxon>Simiduia</taxon>
    </lineage>
</organism>
<keyword evidence="3 10" id="KW-0444">Lipid biosynthesis</keyword>
<dbReference type="PIRSF" id="PIRSF002465">
    <property type="entry name" value="Phsphlp_syn_PlsX"/>
    <property type="match status" value="1"/>
</dbReference>
<evidence type="ECO:0000256" key="6">
    <source>
        <dbReference type="ARBA" id="ARBA00023209"/>
    </source>
</evidence>
<proteinExistence type="inferred from homology"/>
<dbReference type="InterPro" id="IPR012281">
    <property type="entry name" value="Phospholipid_synth_PlsX-like"/>
</dbReference>
<protein>
    <recommendedName>
        <fullName evidence="8 10">Phosphate acyltransferase</fullName>
        <ecNumber evidence="8 10">2.3.1.274</ecNumber>
    </recommendedName>
    <alternativeName>
        <fullName evidence="10">Acyl-ACP phosphotransacylase</fullName>
    </alternativeName>
    <alternativeName>
        <fullName evidence="10">Acyl-[acyl-carrier-protein]--phosphate acyltransferase</fullName>
    </alternativeName>
    <alternativeName>
        <fullName evidence="10">Phosphate-acyl-ACP acyltransferase</fullName>
    </alternativeName>
</protein>
<name>A0ABV8V8D5_9GAMM</name>
<evidence type="ECO:0000256" key="9">
    <source>
        <dbReference type="ARBA" id="ARBA00046608"/>
    </source>
</evidence>
<evidence type="ECO:0000256" key="8">
    <source>
        <dbReference type="ARBA" id="ARBA00024069"/>
    </source>
</evidence>
<evidence type="ECO:0000256" key="1">
    <source>
        <dbReference type="ARBA" id="ARBA00001232"/>
    </source>
</evidence>
<keyword evidence="5 10" id="KW-0443">Lipid metabolism</keyword>
<evidence type="ECO:0000256" key="7">
    <source>
        <dbReference type="ARBA" id="ARBA00023264"/>
    </source>
</evidence>
<accession>A0ABV8V8D5</accession>
<comment type="function">
    <text evidence="10">Catalyzes the reversible formation of acyl-phosphate (acyl-PO(4)) from acyl-[acyl-carrier-protein] (acyl-ACP). This enzyme utilizes acyl-ACP as fatty acyl donor, but not acyl-CoA.</text>
</comment>